<feature type="coiled-coil region" evidence="1">
    <location>
        <begin position="2"/>
        <end position="36"/>
    </location>
</feature>
<evidence type="ECO:0000313" key="4">
    <source>
        <dbReference type="Proteomes" id="UP000318833"/>
    </source>
</evidence>
<organism evidence="3 4">
    <name type="scientific">Aquimarina algiphila</name>
    <dbReference type="NCBI Taxonomy" id="2047982"/>
    <lineage>
        <taxon>Bacteria</taxon>
        <taxon>Pseudomonadati</taxon>
        <taxon>Bacteroidota</taxon>
        <taxon>Flavobacteriia</taxon>
        <taxon>Flavobacteriales</taxon>
        <taxon>Flavobacteriaceae</taxon>
        <taxon>Aquimarina</taxon>
    </lineage>
</organism>
<keyword evidence="2" id="KW-0472">Membrane</keyword>
<dbReference type="SUPFAM" id="SSF141571">
    <property type="entry name" value="Pentapeptide repeat-like"/>
    <property type="match status" value="1"/>
</dbReference>
<proteinExistence type="predicted"/>
<keyword evidence="2" id="KW-1133">Transmembrane helix</keyword>
<name>A0A554VBI9_9FLAO</name>
<sequence>MNTKEEQDNKELRAENKRLNAKIQALEKSNRIKKNSVFWVVKKVFGVFIGVDLKKSIKHGFDEYHETKNISSETLSNISSHLIWRLTRIGFFGAFVTLIPSILLGLQTFFLTIQNDKIDNQNILISNQNKLIKYQNKRLDQEIYLQEAGRRSSLVFLFANVMDAIDQELKNSDIKKDRNLSEQLIGRIVSLSKSLKPYRYLSNDSLTPLISPERSHLFVNLINSNLGDYTYIKIFNKGNFKYLELNDIKIENIPFERVDFSHSIFKKVVFKGGNLNTLILDQCYLNSVEFLNINDLRDVWLRNSYIERLRFSNINLEDLSIKNSFVDNLFMHNTYSFEIELENCIVGKMTFADSFSVGLNVNWEQTESSAPFDPNNFKRLDSSKDQQGDYTNSANDNCLVFSNSFFVEVAIDKSTLPMIKNPYNFNFHRYLLWELPKKEEESTYFEIYKPHLLRKVSTYNHEKVYVLKDTLMTPNRILEKMKNELFIRKNSNRSYSYLEEYEYIVNQAKKILDFEHLLDENDEYDYKKVDTLDQSTQPYNKHNGS</sequence>
<dbReference type="EMBL" id="VLNR01000094">
    <property type="protein sequence ID" value="TSE03926.1"/>
    <property type="molecule type" value="Genomic_DNA"/>
</dbReference>
<reference evidence="3 4" key="1">
    <citation type="submission" date="2019-07" db="EMBL/GenBank/DDBJ databases">
        <title>The draft genome sequence of Aquimarina algiphila M91.</title>
        <authorList>
            <person name="Meng X."/>
        </authorList>
    </citation>
    <scope>NUCLEOTIDE SEQUENCE [LARGE SCALE GENOMIC DNA]</scope>
    <source>
        <strain evidence="3 4">M91</strain>
    </source>
</reference>
<evidence type="ECO:0000256" key="2">
    <source>
        <dbReference type="SAM" id="Phobius"/>
    </source>
</evidence>
<comment type="caution">
    <text evidence="3">The sequence shown here is derived from an EMBL/GenBank/DDBJ whole genome shotgun (WGS) entry which is preliminary data.</text>
</comment>
<feature type="transmembrane region" description="Helical" evidence="2">
    <location>
        <begin position="89"/>
        <end position="113"/>
    </location>
</feature>
<evidence type="ECO:0000313" key="3">
    <source>
        <dbReference type="EMBL" id="TSE03926.1"/>
    </source>
</evidence>
<accession>A0A554VBI9</accession>
<keyword evidence="1" id="KW-0175">Coiled coil</keyword>
<evidence type="ECO:0000256" key="1">
    <source>
        <dbReference type="SAM" id="Coils"/>
    </source>
</evidence>
<dbReference type="AlphaFoldDB" id="A0A554VBI9"/>
<dbReference type="RefSeq" id="WP_143918792.1">
    <property type="nucleotide sequence ID" value="NZ_CANMXV010000088.1"/>
</dbReference>
<keyword evidence="2" id="KW-0812">Transmembrane</keyword>
<keyword evidence="4" id="KW-1185">Reference proteome</keyword>
<gene>
    <name evidence="3" type="ORF">FOF46_28085</name>
</gene>
<dbReference type="Gene3D" id="2.160.20.80">
    <property type="entry name" value="E3 ubiquitin-protein ligase SopA"/>
    <property type="match status" value="1"/>
</dbReference>
<protein>
    <recommendedName>
        <fullName evidence="5">Pentapeptide repeat-containing protein</fullName>
    </recommendedName>
</protein>
<dbReference type="OrthoDB" id="1419611at2"/>
<dbReference type="Proteomes" id="UP000318833">
    <property type="component" value="Unassembled WGS sequence"/>
</dbReference>
<evidence type="ECO:0008006" key="5">
    <source>
        <dbReference type="Google" id="ProtNLM"/>
    </source>
</evidence>